<keyword evidence="8 9" id="KW-0472">Membrane</keyword>
<accession>A0ABD6C955</accession>
<feature type="transmembrane region" description="Helical" evidence="9">
    <location>
        <begin position="480"/>
        <end position="502"/>
    </location>
</feature>
<dbReference type="GO" id="GO:0005886">
    <property type="term" value="C:plasma membrane"/>
    <property type="evidence" value="ECO:0007669"/>
    <property type="project" value="UniProtKB-SubCell"/>
</dbReference>
<dbReference type="InterPro" id="IPR048634">
    <property type="entry name" value="SecD_SecF_C"/>
</dbReference>
<dbReference type="EMBL" id="JBHUDJ010000001">
    <property type="protein sequence ID" value="MFD1585923.1"/>
    <property type="molecule type" value="Genomic_DNA"/>
</dbReference>
<evidence type="ECO:0000256" key="6">
    <source>
        <dbReference type="ARBA" id="ARBA00022989"/>
    </source>
</evidence>
<keyword evidence="12" id="KW-1185">Reference proteome</keyword>
<proteinExistence type="inferred from homology"/>
<feature type="transmembrane region" description="Helical" evidence="9">
    <location>
        <begin position="414"/>
        <end position="433"/>
    </location>
</feature>
<evidence type="ECO:0000256" key="7">
    <source>
        <dbReference type="ARBA" id="ARBA00023010"/>
    </source>
</evidence>
<dbReference type="Pfam" id="PF02355">
    <property type="entry name" value="SecD_SecF_C"/>
    <property type="match status" value="1"/>
</dbReference>
<dbReference type="AlphaFoldDB" id="A0ABD6C955"/>
<sequence length="516" mass="54721">MNLRENWRVVLLVVFVVASGVALLAPAVSGGDGATGLQYGLELSGGTSIRAPLVGMTAENVNISQTVENENQKRAALANALNVSESDVTFRARERAVEVYSDNVTEQAFVTALNDNGFDVADDDVRSGVTQQTREDAVAILDEKVNQAGLTGGGARLTTSGTGQHFVVVEVPNANRTEVLNLIADRGQVEMVAHFPADNGSHRQVTLLTNEDFVNIGSAQPPNQAQPNPYVSVALTDEAARNYSNAMQRFGFTSQDGIANCPTRTALQDPQNASGYCLYTVQDGRAVYAAQMSRGLAGSMESGDFVKDPSFVITATNMTEAQQLSVNLKAGALPTELAIDDGTTYYLQPSLAQEFKVFSVIAGLVAWLAVSFVVFLRYGSPRVAVPMLGTAAAEVFLLLGFASTVGLALDLSHIAGFIAVIGTGVDDLIIIADEILQEGDVATGRVFQNRFKKAFWVIGAAAATTIIAMSPLTVLSLGDLTGFAIVTIVGVLIGVLVTRPAYGDILRNLMLDEYEE</sequence>
<evidence type="ECO:0000256" key="4">
    <source>
        <dbReference type="ARBA" id="ARBA00022692"/>
    </source>
</evidence>
<evidence type="ECO:0000256" key="1">
    <source>
        <dbReference type="ARBA" id="ARBA00004651"/>
    </source>
</evidence>
<dbReference type="InterPro" id="IPR022813">
    <property type="entry name" value="SecD/SecF_arch_bac"/>
</dbReference>
<comment type="similarity">
    <text evidence="9">Belongs to the SecD/SecF family. SecD subfamily.</text>
</comment>
<evidence type="ECO:0000313" key="11">
    <source>
        <dbReference type="EMBL" id="MFD1585923.1"/>
    </source>
</evidence>
<keyword evidence="2 9" id="KW-0813">Transport</keyword>
<gene>
    <name evidence="9" type="primary">secD</name>
    <name evidence="11" type="ORF">ACFR9U_02935</name>
</gene>
<dbReference type="RefSeq" id="WP_247376862.1">
    <property type="nucleotide sequence ID" value="NZ_JALLGV010000003.1"/>
</dbReference>
<feature type="transmembrane region" description="Helical" evidence="9">
    <location>
        <begin position="383"/>
        <end position="408"/>
    </location>
</feature>
<comment type="subunit">
    <text evidence="9">Part of the protein translocation apparatus. Forms a complex with SecF.</text>
</comment>
<evidence type="ECO:0000256" key="2">
    <source>
        <dbReference type="ARBA" id="ARBA00022448"/>
    </source>
</evidence>
<dbReference type="GO" id="GO:0065002">
    <property type="term" value="P:intracellular protein transmembrane transport"/>
    <property type="evidence" value="ECO:0007669"/>
    <property type="project" value="UniProtKB-UniRule"/>
</dbReference>
<comment type="caution">
    <text evidence="9">Lacks conserved residue(s) required for the propagation of feature annotation.</text>
</comment>
<feature type="transmembrane region" description="Helical" evidence="9">
    <location>
        <begin position="454"/>
        <end position="474"/>
    </location>
</feature>
<dbReference type="PANTHER" id="PTHR30081">
    <property type="entry name" value="PROTEIN-EXPORT MEMBRANE PROTEIN SEC"/>
    <property type="match status" value="1"/>
</dbReference>
<comment type="subcellular location">
    <subcellularLocation>
        <location evidence="1 9">Cell membrane</location>
        <topology evidence="1 9">Multi-pass membrane protein</topology>
    </subcellularLocation>
</comment>
<dbReference type="PANTHER" id="PTHR30081:SF1">
    <property type="entry name" value="PROTEIN TRANSLOCASE SUBUNIT SECD"/>
    <property type="match status" value="1"/>
</dbReference>
<evidence type="ECO:0000256" key="5">
    <source>
        <dbReference type="ARBA" id="ARBA00022927"/>
    </source>
</evidence>
<keyword evidence="6 9" id="KW-1133">Transmembrane helix</keyword>
<evidence type="ECO:0000259" key="10">
    <source>
        <dbReference type="Pfam" id="PF02355"/>
    </source>
</evidence>
<evidence type="ECO:0000313" key="12">
    <source>
        <dbReference type="Proteomes" id="UP001597119"/>
    </source>
</evidence>
<dbReference type="SUPFAM" id="SSF82866">
    <property type="entry name" value="Multidrug efflux transporter AcrB transmembrane domain"/>
    <property type="match status" value="1"/>
</dbReference>
<dbReference type="Proteomes" id="UP001597119">
    <property type="component" value="Unassembled WGS sequence"/>
</dbReference>
<comment type="function">
    <text evidence="9">Involved in protein export.</text>
</comment>
<dbReference type="InterPro" id="IPR024912">
    <property type="entry name" value="SecD_arc"/>
</dbReference>
<keyword evidence="5 9" id="KW-0653">Protein transport</keyword>
<name>A0ABD6C955_9EURY</name>
<reference evidence="11 12" key="1">
    <citation type="journal article" date="2019" name="Int. J. Syst. Evol. Microbiol.">
        <title>The Global Catalogue of Microorganisms (GCM) 10K type strain sequencing project: providing services to taxonomists for standard genome sequencing and annotation.</title>
        <authorList>
            <consortium name="The Broad Institute Genomics Platform"/>
            <consortium name="The Broad Institute Genome Sequencing Center for Infectious Disease"/>
            <person name="Wu L."/>
            <person name="Ma J."/>
        </authorList>
    </citation>
    <scope>NUCLEOTIDE SEQUENCE [LARGE SCALE GENOMIC DNA]</scope>
    <source>
        <strain evidence="11 12">CGMCC 1.12125</strain>
    </source>
</reference>
<dbReference type="NCBIfam" id="NF006215">
    <property type="entry name" value="PRK08343.1-1"/>
    <property type="match status" value="1"/>
</dbReference>
<evidence type="ECO:0000256" key="3">
    <source>
        <dbReference type="ARBA" id="ARBA00022475"/>
    </source>
</evidence>
<keyword evidence="4 9" id="KW-0812">Transmembrane</keyword>
<feature type="transmembrane region" description="Helical" evidence="9">
    <location>
        <begin position="357"/>
        <end position="376"/>
    </location>
</feature>
<dbReference type="Gene3D" id="1.20.1640.10">
    <property type="entry name" value="Multidrug efflux transporter AcrB transmembrane domain"/>
    <property type="match status" value="1"/>
</dbReference>
<protein>
    <recommendedName>
        <fullName evidence="9">Protein-export membrane protein SecD</fullName>
    </recommendedName>
</protein>
<dbReference type="HAMAP" id="MF_01463_A">
    <property type="entry name" value="SecD_A"/>
    <property type="match status" value="1"/>
</dbReference>
<evidence type="ECO:0000256" key="9">
    <source>
        <dbReference type="HAMAP-Rule" id="MF_01463"/>
    </source>
</evidence>
<dbReference type="GO" id="GO:0006605">
    <property type="term" value="P:protein targeting"/>
    <property type="evidence" value="ECO:0007669"/>
    <property type="project" value="UniProtKB-UniRule"/>
</dbReference>
<comment type="caution">
    <text evidence="11">The sequence shown here is derived from an EMBL/GenBank/DDBJ whole genome shotgun (WGS) entry which is preliminary data.</text>
</comment>
<keyword evidence="3 9" id="KW-1003">Cell membrane</keyword>
<keyword evidence="7 9" id="KW-0811">Translocation</keyword>
<evidence type="ECO:0000256" key="8">
    <source>
        <dbReference type="ARBA" id="ARBA00023136"/>
    </source>
</evidence>
<organism evidence="11 12">
    <name type="scientific">Halorientalis brevis</name>
    <dbReference type="NCBI Taxonomy" id="1126241"/>
    <lineage>
        <taxon>Archaea</taxon>
        <taxon>Methanobacteriati</taxon>
        <taxon>Methanobacteriota</taxon>
        <taxon>Stenosarchaea group</taxon>
        <taxon>Halobacteria</taxon>
        <taxon>Halobacteriales</taxon>
        <taxon>Haloarculaceae</taxon>
        <taxon>Halorientalis</taxon>
    </lineage>
</organism>
<feature type="domain" description="Protein export membrane protein SecD/SecF C-terminal" evidence="10">
    <location>
        <begin position="346"/>
        <end position="497"/>
    </location>
</feature>